<dbReference type="AlphaFoldDB" id="A0A401SH35"/>
<accession>A0A401SH35</accession>
<evidence type="ECO:0000256" key="2">
    <source>
        <dbReference type="SAM" id="MobiDB-lite"/>
    </source>
</evidence>
<dbReference type="PANTHER" id="PTHR36864">
    <property type="entry name" value="CANCER-ASSOCIATED GENE 1 PROTEIN"/>
    <property type="match status" value="1"/>
</dbReference>
<evidence type="ECO:0000256" key="1">
    <source>
        <dbReference type="SAM" id="Coils"/>
    </source>
</evidence>
<dbReference type="OrthoDB" id="9944506at2759"/>
<gene>
    <name evidence="3" type="ORF">chiPu_0008153</name>
</gene>
<feature type="region of interest" description="Disordered" evidence="2">
    <location>
        <begin position="139"/>
        <end position="179"/>
    </location>
</feature>
<feature type="region of interest" description="Disordered" evidence="2">
    <location>
        <begin position="826"/>
        <end position="856"/>
    </location>
</feature>
<evidence type="ECO:0000313" key="3">
    <source>
        <dbReference type="EMBL" id="GCC29711.1"/>
    </source>
</evidence>
<name>A0A401SH35_CHIPU</name>
<feature type="coiled-coil region" evidence="1">
    <location>
        <begin position="364"/>
        <end position="574"/>
    </location>
</feature>
<proteinExistence type="predicted"/>
<keyword evidence="1" id="KW-0175">Coiled coil</keyword>
<evidence type="ECO:0000313" key="4">
    <source>
        <dbReference type="Proteomes" id="UP000287033"/>
    </source>
</evidence>
<sequence>MLSGETTNNIAEQKSREMYIGFAEEIFLQLGMSDEKVHNWSRNMDNLEIKGTGHSQYQFDSISPLDTSSISNTKDELSFVTEIISGSSDLSQDEMNSNSYPEEKRKAECGSSLLCLDALEEFSQNLDLSSLSETFSCESDTEESIIKEEDFSSEKKTGNAAGEEKTSAVRDDEPNKGSQELIPAGTVNSQMQQQHDNVTKQLNHVKALMQANQLLTEGLRNKLLQIWCHVPKNEVGSFQDDEISEVDTESLLVLPGEESSVASVYEDDQNVQQQSNLLKAAVENAQREGTSGCTEIHHSTSDVSRLHDFVENVKGSTCLGERLPDRTENSKKQNEALRDQATSPTYDCSELELVGTSALQKVQLTISLKNLENATKEMQEYNQKIMLAKNVIEDTAETVKSRLQKIQCQLMELEAANQNLHSQIGKLNADYSQMQEHHRCVVCENKNLEKQCVDLQTNLNSTTEENEHMLTVIDKLEKKIEAALMDLTEIKMEKDKLEQQVQSLKDDYNSREEARIVEREQINRNYSQLVDEIELLRVQSEKEHLDTQNLQQEISAVRNENHRLQQIAEEEIKKKKLVELDARRWKKAYHKLTVEQQEKERQTNIVMQTLKTEMNALKDTSKKREKEIKQSMKMLANIILDMKLVHSDLSTKGPSDKGDCANSVCVRRTSQILSKIDVILSSMEGIIISRESNSCSNGVPPDGIIDDKALIDLKEKLPAASNKSKHSKQEECTAIDPKVRESSGNSTSYLKNSKNETVQKRIVKKNEECKMLAAENVKLHKCVKELTCKVNGFNKIIQFADQRLQMNNLHILRLEKKNSILLAALNKRPRKNESRGSSPDSTSGSSNASGRACHSKAKQFNHDEADLCFAKGTLQHLKMGNKRNQKPEVDHLESKEYVSSQYQIGSSSQLDIYSDDVDVNYDGEKDGTNCNASYYDSSIAKSVPKEDILDKEAAIGIEDEVS</sequence>
<dbReference type="EMBL" id="BEZZ01000264">
    <property type="protein sequence ID" value="GCC29711.1"/>
    <property type="molecule type" value="Genomic_DNA"/>
</dbReference>
<feature type="compositionally biased region" description="Basic and acidic residues" evidence="2">
    <location>
        <begin position="144"/>
        <end position="175"/>
    </location>
</feature>
<feature type="region of interest" description="Disordered" evidence="2">
    <location>
        <begin position="320"/>
        <end position="343"/>
    </location>
</feature>
<feature type="compositionally biased region" description="Low complexity" evidence="2">
    <location>
        <begin position="835"/>
        <end position="850"/>
    </location>
</feature>
<dbReference type="PANTHER" id="PTHR36864:SF1">
    <property type="entry name" value="CANCER-ASSOCIATED GENE 1 PROTEIN"/>
    <property type="match status" value="1"/>
</dbReference>
<reference evidence="3 4" key="1">
    <citation type="journal article" date="2018" name="Nat. Ecol. Evol.">
        <title>Shark genomes provide insights into elasmobranch evolution and the origin of vertebrates.</title>
        <authorList>
            <person name="Hara Y"/>
            <person name="Yamaguchi K"/>
            <person name="Onimaru K"/>
            <person name="Kadota M"/>
            <person name="Koyanagi M"/>
            <person name="Keeley SD"/>
            <person name="Tatsumi K"/>
            <person name="Tanaka K"/>
            <person name="Motone F"/>
            <person name="Kageyama Y"/>
            <person name="Nozu R"/>
            <person name="Adachi N"/>
            <person name="Nishimura O"/>
            <person name="Nakagawa R"/>
            <person name="Tanegashima C"/>
            <person name="Kiyatake I"/>
            <person name="Matsumoto R"/>
            <person name="Murakumo K"/>
            <person name="Nishida K"/>
            <person name="Terakita A"/>
            <person name="Kuratani S"/>
            <person name="Sato K"/>
            <person name="Hyodo S Kuraku.S."/>
        </authorList>
    </citation>
    <scope>NUCLEOTIDE SEQUENCE [LARGE SCALE GENOMIC DNA]</scope>
</reference>
<protein>
    <submittedName>
        <fullName evidence="3">Uncharacterized protein</fullName>
    </submittedName>
</protein>
<feature type="compositionally biased region" description="Basic and acidic residues" evidence="2">
    <location>
        <begin position="322"/>
        <end position="338"/>
    </location>
</feature>
<dbReference type="STRING" id="137246.A0A401SH35"/>
<keyword evidence="4" id="KW-1185">Reference proteome</keyword>
<comment type="caution">
    <text evidence="3">The sequence shown here is derived from an EMBL/GenBank/DDBJ whole genome shotgun (WGS) entry which is preliminary data.</text>
</comment>
<dbReference type="OMA" id="CVVCENK"/>
<organism evidence="3 4">
    <name type="scientific">Chiloscyllium punctatum</name>
    <name type="common">Brownbanded bambooshark</name>
    <name type="synonym">Hemiscyllium punctatum</name>
    <dbReference type="NCBI Taxonomy" id="137246"/>
    <lineage>
        <taxon>Eukaryota</taxon>
        <taxon>Metazoa</taxon>
        <taxon>Chordata</taxon>
        <taxon>Craniata</taxon>
        <taxon>Vertebrata</taxon>
        <taxon>Chondrichthyes</taxon>
        <taxon>Elasmobranchii</taxon>
        <taxon>Galeomorphii</taxon>
        <taxon>Galeoidea</taxon>
        <taxon>Orectolobiformes</taxon>
        <taxon>Hemiscylliidae</taxon>
        <taxon>Chiloscyllium</taxon>
    </lineage>
</organism>
<dbReference type="Proteomes" id="UP000287033">
    <property type="component" value="Unassembled WGS sequence"/>
</dbReference>
<dbReference type="InterPro" id="IPR052686">
    <property type="entry name" value="CAGE1_homolog"/>
</dbReference>